<reference evidence="2 3" key="1">
    <citation type="journal article" date="2022" name="ISME Commun">
        <title>Vulcanimicrobium alpinus gen. nov. sp. nov., the first cultivated representative of the candidate phylum 'Eremiobacterota', is a metabolically versatile aerobic anoxygenic phototroph.</title>
        <authorList>
            <person name="Yabe S."/>
            <person name="Muto K."/>
            <person name="Abe K."/>
            <person name="Yokota A."/>
            <person name="Staudigel H."/>
            <person name="Tebo B.M."/>
        </authorList>
    </citation>
    <scope>NUCLEOTIDE SEQUENCE [LARGE SCALE GENOMIC DNA]</scope>
    <source>
        <strain evidence="2 3">WC8-2</strain>
    </source>
</reference>
<keyword evidence="1" id="KW-0812">Transmembrane</keyword>
<dbReference type="RefSeq" id="WP_317996018.1">
    <property type="nucleotide sequence ID" value="NZ_AP025523.1"/>
</dbReference>
<name>A0AAN1XSI5_UNVUL</name>
<evidence type="ECO:0000256" key="1">
    <source>
        <dbReference type="SAM" id="Phobius"/>
    </source>
</evidence>
<organism evidence="2 3">
    <name type="scientific">Vulcanimicrobium alpinum</name>
    <dbReference type="NCBI Taxonomy" id="3016050"/>
    <lineage>
        <taxon>Bacteria</taxon>
        <taxon>Bacillati</taxon>
        <taxon>Vulcanimicrobiota</taxon>
        <taxon>Vulcanimicrobiia</taxon>
        <taxon>Vulcanimicrobiales</taxon>
        <taxon>Vulcanimicrobiaceae</taxon>
        <taxon>Vulcanimicrobium</taxon>
    </lineage>
</organism>
<gene>
    <name evidence="2" type="ORF">WPS_02150</name>
</gene>
<keyword evidence="1" id="KW-0472">Membrane</keyword>
<evidence type="ECO:0008006" key="4">
    <source>
        <dbReference type="Google" id="ProtNLM"/>
    </source>
</evidence>
<feature type="transmembrane region" description="Helical" evidence="1">
    <location>
        <begin position="30"/>
        <end position="47"/>
    </location>
</feature>
<accession>A0AAN1XSI5</accession>
<proteinExistence type="predicted"/>
<evidence type="ECO:0000313" key="3">
    <source>
        <dbReference type="Proteomes" id="UP001317532"/>
    </source>
</evidence>
<evidence type="ECO:0000313" key="2">
    <source>
        <dbReference type="EMBL" id="BDE04939.1"/>
    </source>
</evidence>
<keyword evidence="3" id="KW-1185">Reference proteome</keyword>
<dbReference type="AlphaFoldDB" id="A0AAN1XSI5"/>
<dbReference type="Proteomes" id="UP001317532">
    <property type="component" value="Chromosome"/>
</dbReference>
<dbReference type="EMBL" id="AP025523">
    <property type="protein sequence ID" value="BDE04939.1"/>
    <property type="molecule type" value="Genomic_DNA"/>
</dbReference>
<keyword evidence="1" id="KW-1133">Transmembrane helix</keyword>
<sequence>MALIRFLVTSRTTLTRAYTLARDARVPLRLKLLALAGALLILSPLNILGDIPLLGIVDDAALLGLLAAWFVRQAARAIEVPVYAAETSRQTLMASR</sequence>
<protein>
    <recommendedName>
        <fullName evidence="4">DUF1232 domain-containing protein</fullName>
    </recommendedName>
</protein>
<dbReference type="KEGG" id="vab:WPS_02150"/>